<dbReference type="EMBL" id="JACJST010000050">
    <property type="protein sequence ID" value="MBD2571347.1"/>
    <property type="molecule type" value="Genomic_DNA"/>
</dbReference>
<feature type="compositionally biased region" description="Polar residues" evidence="1">
    <location>
        <begin position="197"/>
        <end position="210"/>
    </location>
</feature>
<sequence>MSFAKPQKGLVPIGGNFYATPKTPQKPNYSEPFKDIIDVGLDGITVNPPIGIDIEYIFDGCNVGIQATGFLMWMILPSFQLLWHNPSLECNPPPYEPDPLDNKPYPFPQKPPNPEAKYLYVRFHSYSNIFSEEGNANEDFDGQFPDGFTFNQSSVKTNKLTRMEEIIEEVIIGKKLIQSPSTFIDIYATHVLEWEESSQANSTYPPNNLKTLPGKKPSSNNHSFSVRTYINASEPNIRKDEILSYNSSRSLGEDANGQPFGAEQHSQGEIDSRIAFSVGRLSYNELADIANINTVSVTIENTLSNADDPAYNIGAYRNRVGKPRLFLKQLPKGVAPPPPPPKKEKKMCCCPEELALLKLLLKRLGPVPASVPQYLSVKNSPTITIPSIAEYIAYTVKQLDALTGQFPIEIDIEDADLTEEGNQGKTLNLPNMAETLAEMMTTLLLLQSQSDANLNATIRALFESGQTKQIAQITHDIAEASATYLGYKGKFVEKEYPMMFTPGEEQLDKILKETKIKLRSWAYDDKDDLNDVLAPLMEFSAMWKAQNFRNLGTSSPALKLKDIFSTGLGLAKKLSDINPDEDDFDAFTEQVENGFIAQAGVTDPLNPYGKDFTRRPRVKEVGTQSPE</sequence>
<comment type="caution">
    <text evidence="2">The sequence shown here is derived from an EMBL/GenBank/DDBJ whole genome shotgun (WGS) entry which is preliminary data.</text>
</comment>
<dbReference type="RefSeq" id="WP_190720975.1">
    <property type="nucleotide sequence ID" value="NZ_JACJST010000050.1"/>
</dbReference>
<evidence type="ECO:0000256" key="1">
    <source>
        <dbReference type="SAM" id="MobiDB-lite"/>
    </source>
</evidence>
<name>A0ABR8FMD1_9NOST</name>
<feature type="compositionally biased region" description="Basic and acidic residues" evidence="1">
    <location>
        <begin position="611"/>
        <end position="620"/>
    </location>
</feature>
<keyword evidence="3" id="KW-1185">Reference proteome</keyword>
<evidence type="ECO:0000313" key="2">
    <source>
        <dbReference type="EMBL" id="MBD2571347.1"/>
    </source>
</evidence>
<organism evidence="2 3">
    <name type="scientific">Anabaena lutea FACHB-196</name>
    <dbReference type="NCBI Taxonomy" id="2692881"/>
    <lineage>
        <taxon>Bacteria</taxon>
        <taxon>Bacillati</taxon>
        <taxon>Cyanobacteriota</taxon>
        <taxon>Cyanophyceae</taxon>
        <taxon>Nostocales</taxon>
        <taxon>Nostocaceae</taxon>
        <taxon>Anabaena</taxon>
    </lineage>
</organism>
<gene>
    <name evidence="2" type="ORF">H6G59_26410</name>
</gene>
<proteinExistence type="predicted"/>
<dbReference type="Proteomes" id="UP000640531">
    <property type="component" value="Unassembled WGS sequence"/>
</dbReference>
<protein>
    <submittedName>
        <fullName evidence="2">Uncharacterized protein</fullName>
    </submittedName>
</protein>
<feature type="region of interest" description="Disordered" evidence="1">
    <location>
        <begin position="606"/>
        <end position="627"/>
    </location>
</feature>
<accession>A0ABR8FMD1</accession>
<feature type="region of interest" description="Disordered" evidence="1">
    <location>
        <begin position="197"/>
        <end position="223"/>
    </location>
</feature>
<reference evidence="2 3" key="1">
    <citation type="journal article" date="2020" name="ISME J.">
        <title>Comparative genomics reveals insights into cyanobacterial evolution and habitat adaptation.</title>
        <authorList>
            <person name="Chen M.Y."/>
            <person name="Teng W.K."/>
            <person name="Zhao L."/>
            <person name="Hu C.X."/>
            <person name="Zhou Y.K."/>
            <person name="Han B.P."/>
            <person name="Song L.R."/>
            <person name="Shu W.S."/>
        </authorList>
    </citation>
    <scope>NUCLEOTIDE SEQUENCE [LARGE SCALE GENOMIC DNA]</scope>
    <source>
        <strain evidence="2 3">FACHB-196</strain>
    </source>
</reference>
<evidence type="ECO:0000313" key="3">
    <source>
        <dbReference type="Proteomes" id="UP000640531"/>
    </source>
</evidence>